<evidence type="ECO:0000256" key="2">
    <source>
        <dbReference type="ARBA" id="ARBA00022840"/>
    </source>
</evidence>
<dbReference type="FunFam" id="3.40.50.300:FF:000640">
    <property type="entry name" value="MoxR family ATPase"/>
    <property type="match status" value="1"/>
</dbReference>
<dbReference type="GO" id="GO:0005524">
    <property type="term" value="F:ATP binding"/>
    <property type="evidence" value="ECO:0007669"/>
    <property type="project" value="UniProtKB-KW"/>
</dbReference>
<reference evidence="6 7" key="1">
    <citation type="submission" date="2013-12" db="EMBL/GenBank/DDBJ databases">
        <authorList>
            <person name="Stott M."/>
        </authorList>
    </citation>
    <scope>NUCLEOTIDE SEQUENCE [LARGE SCALE GENOMIC DNA]</scope>
    <source>
        <strain evidence="6 7">K22</strain>
    </source>
</reference>
<evidence type="ECO:0000256" key="1">
    <source>
        <dbReference type="ARBA" id="ARBA00022741"/>
    </source>
</evidence>
<dbReference type="PIRSF" id="PIRSF002849">
    <property type="entry name" value="AAA_ATPase_chaperone_MoxR_prd"/>
    <property type="match status" value="1"/>
</dbReference>
<feature type="domain" description="ChlI/MoxR AAA lid" evidence="5">
    <location>
        <begin position="242"/>
        <end position="316"/>
    </location>
</feature>
<dbReference type="CDD" id="cd00009">
    <property type="entry name" value="AAA"/>
    <property type="match status" value="1"/>
</dbReference>
<comment type="similarity">
    <text evidence="3">Belongs to the MoxR family.</text>
</comment>
<dbReference type="Pfam" id="PF17863">
    <property type="entry name" value="AAA_lid_2"/>
    <property type="match status" value="1"/>
</dbReference>
<name>A0A0B6WVC8_9BACT</name>
<reference evidence="6 7" key="2">
    <citation type="submission" date="2015-01" db="EMBL/GenBank/DDBJ databases">
        <title>Complete genome sequence of Pyrinomonas methylaliphatogenes type strain K22T.</title>
        <authorList>
            <person name="Lee K.C.Y."/>
            <person name="Power J.F."/>
            <person name="Dunfield P.F."/>
            <person name="Morgan X.C."/>
            <person name="Huttenhower C."/>
            <person name="Stott M.B."/>
        </authorList>
    </citation>
    <scope>NUCLEOTIDE SEQUENCE [LARGE SCALE GENOMIC DNA]</scope>
    <source>
        <strain evidence="6 7">K22</strain>
    </source>
</reference>
<evidence type="ECO:0000259" key="4">
    <source>
        <dbReference type="Pfam" id="PF07726"/>
    </source>
</evidence>
<dbReference type="Proteomes" id="UP000031518">
    <property type="component" value="Unassembled WGS sequence"/>
</dbReference>
<dbReference type="OrthoDB" id="9808397at2"/>
<keyword evidence="1" id="KW-0547">Nucleotide-binding</keyword>
<evidence type="ECO:0000313" key="7">
    <source>
        <dbReference type="Proteomes" id="UP000031518"/>
    </source>
</evidence>
<dbReference type="STRING" id="454194.PYK22_01044"/>
<dbReference type="Gene3D" id="3.40.50.300">
    <property type="entry name" value="P-loop containing nucleotide triphosphate hydrolases"/>
    <property type="match status" value="1"/>
</dbReference>
<keyword evidence="6" id="KW-0378">Hydrolase</keyword>
<keyword evidence="2" id="KW-0067">ATP-binding</keyword>
<feature type="domain" description="ATPase AAA-3" evidence="4">
    <location>
        <begin position="49"/>
        <end position="179"/>
    </location>
</feature>
<dbReference type="AlphaFoldDB" id="A0A0B6WVC8"/>
<evidence type="ECO:0000313" key="6">
    <source>
        <dbReference type="EMBL" id="CDM65046.1"/>
    </source>
</evidence>
<dbReference type="Gene3D" id="1.10.8.80">
    <property type="entry name" value="Magnesium chelatase subunit I, C-Terminal domain"/>
    <property type="match status" value="1"/>
</dbReference>
<dbReference type="GO" id="GO:0016887">
    <property type="term" value="F:ATP hydrolysis activity"/>
    <property type="evidence" value="ECO:0007669"/>
    <property type="project" value="InterPro"/>
</dbReference>
<dbReference type="InterPro" id="IPR011703">
    <property type="entry name" value="ATPase_AAA-3"/>
</dbReference>
<dbReference type="RefSeq" id="WP_041975102.1">
    <property type="nucleotide sequence ID" value="NZ_CBXV010000004.1"/>
</dbReference>
<dbReference type="EC" id="3.6.3.-" evidence="6"/>
<dbReference type="InterPro" id="IPR027417">
    <property type="entry name" value="P-loop_NTPase"/>
</dbReference>
<organism evidence="6 7">
    <name type="scientific">Pyrinomonas methylaliphatogenes</name>
    <dbReference type="NCBI Taxonomy" id="454194"/>
    <lineage>
        <taxon>Bacteria</taxon>
        <taxon>Pseudomonadati</taxon>
        <taxon>Acidobacteriota</taxon>
        <taxon>Blastocatellia</taxon>
        <taxon>Blastocatellales</taxon>
        <taxon>Pyrinomonadaceae</taxon>
        <taxon>Pyrinomonas</taxon>
    </lineage>
</organism>
<protein>
    <submittedName>
        <fullName evidence="6">MoxR-like ATPase</fullName>
        <ecNumber evidence="6">3.6.3.-</ecNumber>
    </submittedName>
</protein>
<sequence length="325" mass="36455">MKRLADREEERAALAFARIERLQSAIETVIHGKSEAVRLVIVALIAGGHILIEDVPGVGKTTLAQALARSLDLTFQRIQFTSDLLPSDLIGLSVYNERTGEFEFKAGPIFANVILADEINRTTPKTQSALLEAMAEGHVTVEGETYPLPQPFVVIATQNPIEHHGTYPLPESQLDRFMLRVRIGYPEAQAERRILHERAKRDPLDELRPVMNGEEVWELRRIATQVRVDDALIDYLLRIVDATRRSEMLDLGVSPRGTLALFRAAQALALTENRAYCVPDDIKRLVMPVFAHRLVVNSRFSSSLRRSEEAEAVLREIIKTIAVPV</sequence>
<dbReference type="EMBL" id="CBXV010000004">
    <property type="protein sequence ID" value="CDM65046.1"/>
    <property type="molecule type" value="Genomic_DNA"/>
</dbReference>
<proteinExistence type="inferred from homology"/>
<evidence type="ECO:0000259" key="5">
    <source>
        <dbReference type="Pfam" id="PF17863"/>
    </source>
</evidence>
<evidence type="ECO:0000256" key="3">
    <source>
        <dbReference type="ARBA" id="ARBA00061607"/>
    </source>
</evidence>
<accession>A0A0B6WVC8</accession>
<dbReference type="Pfam" id="PF07726">
    <property type="entry name" value="AAA_3"/>
    <property type="match status" value="1"/>
</dbReference>
<keyword evidence="7" id="KW-1185">Reference proteome</keyword>
<gene>
    <name evidence="6" type="ORF">PYK22_01044</name>
</gene>
<dbReference type="PANTHER" id="PTHR42759:SF5">
    <property type="entry name" value="METHANOL DEHYDROGENASE REGULATOR"/>
    <property type="match status" value="1"/>
</dbReference>
<dbReference type="SUPFAM" id="SSF52540">
    <property type="entry name" value="P-loop containing nucleoside triphosphate hydrolases"/>
    <property type="match status" value="1"/>
</dbReference>
<dbReference type="InterPro" id="IPR041628">
    <property type="entry name" value="ChlI/MoxR_AAA_lid"/>
</dbReference>
<dbReference type="InterPro" id="IPR050764">
    <property type="entry name" value="CbbQ/NirQ/NorQ/GpvN"/>
</dbReference>
<dbReference type="PANTHER" id="PTHR42759">
    <property type="entry name" value="MOXR FAMILY PROTEIN"/>
    <property type="match status" value="1"/>
</dbReference>